<comment type="caution">
    <text evidence="2">The sequence shown here is derived from an EMBL/GenBank/DDBJ whole genome shotgun (WGS) entry which is preliminary data.</text>
</comment>
<reference evidence="2 3" key="1">
    <citation type="journal article" date="2016" name="Sci. Rep.">
        <title>Evaluation of genetic diversity among strains of the human gut commensal Bifidobacterium adolescentis.</title>
        <authorList>
            <person name="Duranti S."/>
            <person name="Milani C."/>
            <person name="Lugli G.A."/>
            <person name="Mancabelli L."/>
            <person name="Turroni F."/>
            <person name="Ferrario C."/>
            <person name="Mangifesta M."/>
            <person name="Viappiani A."/>
            <person name="Sanchez B."/>
            <person name="Margolles A."/>
            <person name="van Sinderen D."/>
            <person name="Ventura M."/>
        </authorList>
    </citation>
    <scope>NUCLEOTIDE SEQUENCE [LARGE SCALE GENOMIC DNA]</scope>
    <source>
        <strain evidence="2 3">AL46-7</strain>
    </source>
</reference>
<evidence type="ECO:0000313" key="3">
    <source>
        <dbReference type="Proteomes" id="UP000193208"/>
    </source>
</evidence>
<dbReference type="EMBL" id="LNKI01000002">
    <property type="protein sequence ID" value="OSH00652.1"/>
    <property type="molecule type" value="Genomic_DNA"/>
</dbReference>
<dbReference type="Pfam" id="PF01381">
    <property type="entry name" value="HTH_3"/>
    <property type="match status" value="1"/>
</dbReference>
<protein>
    <recommendedName>
        <fullName evidence="1">HTH cro/C1-type domain-containing protein</fullName>
    </recommendedName>
</protein>
<dbReference type="InterPro" id="IPR001387">
    <property type="entry name" value="Cro/C1-type_HTH"/>
</dbReference>
<dbReference type="SUPFAM" id="SSF47413">
    <property type="entry name" value="lambda repressor-like DNA-binding domains"/>
    <property type="match status" value="1"/>
</dbReference>
<dbReference type="InterPro" id="IPR010982">
    <property type="entry name" value="Lambda_DNA-bd_dom_sf"/>
</dbReference>
<sequence length="83" mass="9017">MASSNELISKAVRVRMLRLGLDQKTLAKNMGISTSSLSHYLSNKIGWQVSVLDKLLAPLEWDSLADIFTAANDENNVISALAA</sequence>
<dbReference type="PROSITE" id="PS50943">
    <property type="entry name" value="HTH_CROC1"/>
    <property type="match status" value="1"/>
</dbReference>
<accession>A0A1X3A205</accession>
<dbReference type="GO" id="GO:0003677">
    <property type="term" value="F:DNA binding"/>
    <property type="evidence" value="ECO:0007669"/>
    <property type="project" value="InterPro"/>
</dbReference>
<dbReference type="Gene3D" id="1.10.260.40">
    <property type="entry name" value="lambda repressor-like DNA-binding domains"/>
    <property type="match status" value="1"/>
</dbReference>
<gene>
    <name evidence="2" type="ORF">AL0467_1052</name>
</gene>
<name>A0A1X3A205_BIFAD</name>
<organism evidence="2 3">
    <name type="scientific">Bifidobacterium adolescentis</name>
    <dbReference type="NCBI Taxonomy" id="1680"/>
    <lineage>
        <taxon>Bacteria</taxon>
        <taxon>Bacillati</taxon>
        <taxon>Actinomycetota</taxon>
        <taxon>Actinomycetes</taxon>
        <taxon>Bifidobacteriales</taxon>
        <taxon>Bifidobacteriaceae</taxon>
        <taxon>Bifidobacterium</taxon>
    </lineage>
</organism>
<dbReference type="CDD" id="cd00093">
    <property type="entry name" value="HTH_XRE"/>
    <property type="match status" value="1"/>
</dbReference>
<evidence type="ECO:0000313" key="2">
    <source>
        <dbReference type="EMBL" id="OSH00652.1"/>
    </source>
</evidence>
<proteinExistence type="predicted"/>
<dbReference type="Proteomes" id="UP000193208">
    <property type="component" value="Unassembled WGS sequence"/>
</dbReference>
<dbReference type="RefSeq" id="WP_085381889.1">
    <property type="nucleotide sequence ID" value="NZ_JBCOQZ010000111.1"/>
</dbReference>
<feature type="domain" description="HTH cro/C1-type" evidence="1">
    <location>
        <begin position="12"/>
        <end position="67"/>
    </location>
</feature>
<dbReference type="AlphaFoldDB" id="A0A1X3A205"/>
<evidence type="ECO:0000259" key="1">
    <source>
        <dbReference type="PROSITE" id="PS50943"/>
    </source>
</evidence>